<dbReference type="Pfam" id="PF13478">
    <property type="entry name" value="XdhC_C"/>
    <property type="match status" value="1"/>
</dbReference>
<dbReference type="HOGENOM" id="CLU_041115_3_1_2"/>
<evidence type="ECO:0000259" key="1">
    <source>
        <dbReference type="Pfam" id="PF13478"/>
    </source>
</evidence>
<keyword evidence="3" id="KW-1185">Reference proteome</keyword>
<evidence type="ECO:0000313" key="3">
    <source>
        <dbReference type="Proteomes" id="UP000007485"/>
    </source>
</evidence>
<sequence length="272" mass="29667">MIGPMSSCEFFRALTRISSEGGKIVTVKIIVNDNVLSDIIVNGKPLLGIATSGEVLELANRALTEDRVIETTIGNARIVLEPIEPRPTIIVVGSGLIAKALVDVSNSIGYYVAVVGNNDVNKDLFSNAYFVSNDLRDLEKLIDEDSIVIIANEGGKPYDSEALYIALKHNAKFVGVLASQRRAAVIIADMVRRGLNLDYVLEKLHSPVGLDIGAKTAGEIALSILAEVMMFMRSASGKPMHEIKDPRKFIKDALEGRLQEQSCSWRPTEFKI</sequence>
<gene>
    <name evidence="2" type="ordered locus">VMUT_1557</name>
</gene>
<dbReference type="EMBL" id="CP002529">
    <property type="protein sequence ID" value="ADY01761.1"/>
    <property type="molecule type" value="Genomic_DNA"/>
</dbReference>
<dbReference type="Proteomes" id="UP000007485">
    <property type="component" value="Chromosome"/>
</dbReference>
<dbReference type="InterPro" id="IPR052698">
    <property type="entry name" value="MoCofactor_Util/Proc"/>
</dbReference>
<organism evidence="2 3">
    <name type="scientific">Vulcanisaeta moutnovskia (strain 768-28)</name>
    <dbReference type="NCBI Taxonomy" id="985053"/>
    <lineage>
        <taxon>Archaea</taxon>
        <taxon>Thermoproteota</taxon>
        <taxon>Thermoprotei</taxon>
        <taxon>Thermoproteales</taxon>
        <taxon>Thermoproteaceae</taxon>
        <taxon>Vulcanisaeta</taxon>
    </lineage>
</organism>
<name>F0QTX5_VULM7</name>
<feature type="domain" description="XdhC Rossmann" evidence="1">
    <location>
        <begin position="89"/>
        <end position="228"/>
    </location>
</feature>
<reference evidence="2 3" key="1">
    <citation type="journal article" date="2011" name="J. Bacteriol.">
        <title>Complete genome sequence of 'Vulcanisaeta moutnovskia' strain 768-28, a novel member of the hyperthermophilic crenarchaeal genus vulcanisaeta.</title>
        <authorList>
            <person name="Gumerov V.M."/>
            <person name="Mardanov A.V."/>
            <person name="Beletsky A.V."/>
            <person name="Prokofeva M.I."/>
            <person name="Bonch-Osmolovskaya E.A."/>
            <person name="Ravin N.V."/>
            <person name="Skryabin K.G."/>
        </authorList>
    </citation>
    <scope>NUCLEOTIDE SEQUENCE [LARGE SCALE GENOMIC DNA]</scope>
    <source>
        <strain evidence="2 3">768-28</strain>
    </source>
</reference>
<evidence type="ECO:0000313" key="2">
    <source>
        <dbReference type="EMBL" id="ADY01761.1"/>
    </source>
</evidence>
<accession>F0QTX5</accession>
<dbReference type="PANTHER" id="PTHR30388:SF6">
    <property type="entry name" value="XANTHINE DEHYDROGENASE SUBUNIT A-RELATED"/>
    <property type="match status" value="1"/>
</dbReference>
<protein>
    <submittedName>
        <fullName evidence="2">Carbon monoxide dehydrogenase F protein</fullName>
    </submittedName>
</protein>
<dbReference type="Gene3D" id="3.40.50.720">
    <property type="entry name" value="NAD(P)-binding Rossmann-like Domain"/>
    <property type="match status" value="1"/>
</dbReference>
<proteinExistence type="predicted"/>
<dbReference type="STRING" id="985053.VMUT_1557"/>
<dbReference type="eggNOG" id="arCOG01929">
    <property type="taxonomic scope" value="Archaea"/>
</dbReference>
<dbReference type="PANTHER" id="PTHR30388">
    <property type="entry name" value="ALDEHYDE OXIDOREDUCTASE MOLYBDENUM COFACTOR ASSEMBLY PROTEIN"/>
    <property type="match status" value="1"/>
</dbReference>
<dbReference type="InterPro" id="IPR027051">
    <property type="entry name" value="XdhC_Rossmann_dom"/>
</dbReference>
<dbReference type="AlphaFoldDB" id="F0QTX5"/>
<dbReference type="KEGG" id="vmo:VMUT_1557"/>